<dbReference type="GO" id="GO:0004034">
    <property type="term" value="F:aldose 1-epimerase activity"/>
    <property type="evidence" value="ECO:0007669"/>
    <property type="project" value="TreeGrafter"/>
</dbReference>
<evidence type="ECO:0000313" key="1">
    <source>
        <dbReference type="EMBL" id="AUZ86403.1"/>
    </source>
</evidence>
<dbReference type="InterPro" id="IPR011013">
    <property type="entry name" value="Gal_mutarotase_sf_dom"/>
</dbReference>
<dbReference type="RefSeq" id="WP_208740386.1">
    <property type="nucleotide sequence ID" value="NZ_CP024915.1"/>
</dbReference>
<dbReference type="SUPFAM" id="SSF74650">
    <property type="entry name" value="Galactose mutarotase-like"/>
    <property type="match status" value="1"/>
</dbReference>
<dbReference type="InterPro" id="IPR008183">
    <property type="entry name" value="Aldose_1/G6P_1-epimerase"/>
</dbReference>
<accession>A0A2L0UAV8</accession>
<dbReference type="AlphaFoldDB" id="A0A2L0UAV8"/>
<sequence>MSPSEYRIEGGGYTAVVLGLGAAVRELTYEGRPLVVGFDADEEMPSFRGAFVAPWPNRIEDGRYSFDGVDHQLHVNEPERGAALHGLVFDIPWTLVEHSASTVTLGCTIEPTEAYPFTLALHARFRVDREGFRTDVTALNTGSRRAPYGVCPHPYLVAGPSPLDEWVLELPASTVLTVTPDRLLPVGKEAVDGTPFDFRSARVLGDVQIDHAFTGLTYDAAGRATVRVTDPASGTGAAMVWDQSCPWVQIHTADLPKKPENTRLGLAVEPMTCPPDAFNSGEDLVVLQPGEMHATGWTITAL</sequence>
<dbReference type="PANTHER" id="PTHR10091">
    <property type="entry name" value="ALDOSE-1-EPIMERASE"/>
    <property type="match status" value="1"/>
</dbReference>
<gene>
    <name evidence="1" type="ORF">CVO76_01130</name>
</gene>
<dbReference type="InterPro" id="IPR014718">
    <property type="entry name" value="GH-type_carb-bd"/>
</dbReference>
<dbReference type="GO" id="GO:0030246">
    <property type="term" value="F:carbohydrate binding"/>
    <property type="evidence" value="ECO:0007669"/>
    <property type="project" value="InterPro"/>
</dbReference>
<evidence type="ECO:0000313" key="2">
    <source>
        <dbReference type="Proteomes" id="UP000239187"/>
    </source>
</evidence>
<protein>
    <submittedName>
        <fullName evidence="1">Galactose mutarotase</fullName>
    </submittedName>
</protein>
<proteinExistence type="predicted"/>
<dbReference type="PANTHER" id="PTHR10091:SF0">
    <property type="entry name" value="GALACTOSE MUTAROTASE"/>
    <property type="match status" value="1"/>
</dbReference>
<dbReference type="InterPro" id="IPR037480">
    <property type="entry name" value="YihR-like"/>
</dbReference>
<dbReference type="GO" id="GO:0006006">
    <property type="term" value="P:glucose metabolic process"/>
    <property type="evidence" value="ECO:0007669"/>
    <property type="project" value="TreeGrafter"/>
</dbReference>
<dbReference type="CDD" id="cd09022">
    <property type="entry name" value="Aldose_epim_Ec_YihR"/>
    <property type="match status" value="1"/>
</dbReference>
<dbReference type="Pfam" id="PF01263">
    <property type="entry name" value="Aldose_epim"/>
    <property type="match status" value="1"/>
</dbReference>
<dbReference type="EMBL" id="CP024915">
    <property type="protein sequence ID" value="AUZ86403.1"/>
    <property type="molecule type" value="Genomic_DNA"/>
</dbReference>
<name>A0A2L0UAV8_9MICC</name>
<dbReference type="GO" id="GO:0033499">
    <property type="term" value="P:galactose catabolic process via UDP-galactose, Leloir pathway"/>
    <property type="evidence" value="ECO:0007669"/>
    <property type="project" value="TreeGrafter"/>
</dbReference>
<dbReference type="Gene3D" id="2.70.98.10">
    <property type="match status" value="1"/>
</dbReference>
<organism evidence="1 2">
    <name type="scientific">Arthrobacter agilis</name>
    <dbReference type="NCBI Taxonomy" id="37921"/>
    <lineage>
        <taxon>Bacteria</taxon>
        <taxon>Bacillati</taxon>
        <taxon>Actinomycetota</taxon>
        <taxon>Actinomycetes</taxon>
        <taxon>Micrococcales</taxon>
        <taxon>Micrococcaceae</taxon>
        <taxon>Arthrobacter</taxon>
    </lineage>
</organism>
<reference evidence="1 2" key="1">
    <citation type="submission" date="2017-11" db="EMBL/GenBank/DDBJ databases">
        <title>Draft genome of Arthrobacter agilis strain UMCV2, a plant growth-promoting rhizobacterium and biocontrol capacity of phytopathogenic fungi.</title>
        <authorList>
            <person name="Martinez-Camara R."/>
            <person name="Santoyo G."/>
            <person name="Moreno-Hagelsieb G."/>
            <person name="Valencia-Cantero E."/>
        </authorList>
    </citation>
    <scope>NUCLEOTIDE SEQUENCE [LARGE SCALE GENOMIC DNA]</scope>
    <source>
        <strain evidence="1 2">UMCV2</strain>
    </source>
</reference>
<dbReference type="Proteomes" id="UP000239187">
    <property type="component" value="Chromosome"/>
</dbReference>